<evidence type="ECO:0000256" key="2">
    <source>
        <dbReference type="ARBA" id="ARBA00046280"/>
    </source>
</evidence>
<comment type="caution">
    <text evidence="5">The sequence shown here is derived from an EMBL/GenBank/DDBJ whole genome shotgun (WGS) entry which is preliminary data.</text>
</comment>
<dbReference type="STRING" id="35608.A0A2U1QDX5"/>
<reference evidence="5 6" key="1">
    <citation type="journal article" date="2018" name="Mol. Plant">
        <title>The genome of Artemisia annua provides insight into the evolution of Asteraceae family and artemisinin biosynthesis.</title>
        <authorList>
            <person name="Shen Q."/>
            <person name="Zhang L."/>
            <person name="Liao Z."/>
            <person name="Wang S."/>
            <person name="Yan T."/>
            <person name="Shi P."/>
            <person name="Liu M."/>
            <person name="Fu X."/>
            <person name="Pan Q."/>
            <person name="Wang Y."/>
            <person name="Lv Z."/>
            <person name="Lu X."/>
            <person name="Zhang F."/>
            <person name="Jiang W."/>
            <person name="Ma Y."/>
            <person name="Chen M."/>
            <person name="Hao X."/>
            <person name="Li L."/>
            <person name="Tang Y."/>
            <person name="Lv G."/>
            <person name="Zhou Y."/>
            <person name="Sun X."/>
            <person name="Brodelius P.E."/>
            <person name="Rose J.K.C."/>
            <person name="Tang K."/>
        </authorList>
    </citation>
    <scope>NUCLEOTIDE SEQUENCE [LARGE SCALE GENOMIC DNA]</scope>
    <source>
        <strain evidence="6">cv. Huhao1</strain>
        <tissue evidence="5">Leaf</tissue>
    </source>
</reference>
<keyword evidence="6" id="KW-1185">Reference proteome</keyword>
<dbReference type="PANTHER" id="PTHR34949:SF6">
    <property type="entry name" value="EXPRESSED PROTEIN"/>
    <property type="match status" value="1"/>
</dbReference>
<keyword evidence="1" id="KW-0813">Transport</keyword>
<dbReference type="GO" id="GO:0016020">
    <property type="term" value="C:membrane"/>
    <property type="evidence" value="ECO:0007669"/>
    <property type="project" value="InterPro"/>
</dbReference>
<comment type="subcellular location">
    <subcellularLocation>
        <location evidence="2">Endomembrane system</location>
        <topology evidence="2">Single-pass type IV membrane protein</topology>
    </subcellularLocation>
</comment>
<keyword evidence="1" id="KW-0653">Protein transport</keyword>
<dbReference type="Pfam" id="PF09177">
    <property type="entry name" value="STX6_10_61_N"/>
    <property type="match status" value="1"/>
</dbReference>
<feature type="transmembrane region" description="Helical" evidence="3">
    <location>
        <begin position="201"/>
        <end position="223"/>
    </location>
</feature>
<protein>
    <submittedName>
        <fullName evidence="5">t-SNARE</fullName>
    </submittedName>
</protein>
<gene>
    <name evidence="5" type="ORF">CTI12_AA041920</name>
</gene>
<dbReference type="GO" id="GO:0012505">
    <property type="term" value="C:endomembrane system"/>
    <property type="evidence" value="ECO:0007669"/>
    <property type="project" value="UniProtKB-SubCell"/>
</dbReference>
<dbReference type="PANTHER" id="PTHR34949">
    <property type="entry name" value="OS05G0443700 PROTEIN"/>
    <property type="match status" value="1"/>
</dbReference>
<dbReference type="EMBL" id="PKPP01000193">
    <property type="protein sequence ID" value="PWA96173.1"/>
    <property type="molecule type" value="Genomic_DNA"/>
</dbReference>
<dbReference type="GO" id="GO:0048193">
    <property type="term" value="P:Golgi vesicle transport"/>
    <property type="evidence" value="ECO:0007669"/>
    <property type="project" value="InterPro"/>
</dbReference>
<name>A0A2U1QDX5_ARTAN</name>
<dbReference type="OrthoDB" id="1889309at2759"/>
<proteinExistence type="predicted"/>
<dbReference type="Proteomes" id="UP000245207">
    <property type="component" value="Unassembled WGS sequence"/>
</dbReference>
<evidence type="ECO:0000256" key="1">
    <source>
        <dbReference type="ARBA" id="ARBA00022927"/>
    </source>
</evidence>
<dbReference type="InterPro" id="IPR015260">
    <property type="entry name" value="Syntaxin-6/10/61_N"/>
</dbReference>
<dbReference type="Gene3D" id="1.20.58.90">
    <property type="match status" value="1"/>
</dbReference>
<evidence type="ECO:0000259" key="4">
    <source>
        <dbReference type="Pfam" id="PF09177"/>
    </source>
</evidence>
<dbReference type="InterPro" id="IPR010989">
    <property type="entry name" value="SNARE"/>
</dbReference>
<keyword evidence="3" id="KW-0812">Transmembrane</keyword>
<evidence type="ECO:0000313" key="5">
    <source>
        <dbReference type="EMBL" id="PWA96173.1"/>
    </source>
</evidence>
<keyword evidence="3" id="KW-0472">Membrane</keyword>
<dbReference type="AlphaFoldDB" id="A0A2U1QDX5"/>
<accession>A0A2U1QDX5</accession>
<dbReference type="GO" id="GO:0015031">
    <property type="term" value="P:protein transport"/>
    <property type="evidence" value="ECO:0007669"/>
    <property type="project" value="UniProtKB-KW"/>
</dbReference>
<sequence length="241" mass="27762">MASHLDQWEKDPFFRAAEEVQESADRMESTYRTLIHASKEPSVWNSEALQRDLRTSLGTTKWQVEAKEDKFLGHRRAASTSDISTWNITVDNDNDNVSPDGKIEKPPRKMPSFSGLLNTLGSASKLKWPKNGYTKLSQEADDGLSEARPLTRGVKESHVRTKRPEHCDDHYDKRLHGWYGAIRRQLQRSQNYMLYSRRTQVILSVLVIICLLGEFPLLFLYMIEFVYSTFIVSSGSFSYHV</sequence>
<dbReference type="SUPFAM" id="SSF47661">
    <property type="entry name" value="t-snare proteins"/>
    <property type="match status" value="1"/>
</dbReference>
<organism evidence="5 6">
    <name type="scientific">Artemisia annua</name>
    <name type="common">Sweet wormwood</name>
    <dbReference type="NCBI Taxonomy" id="35608"/>
    <lineage>
        <taxon>Eukaryota</taxon>
        <taxon>Viridiplantae</taxon>
        <taxon>Streptophyta</taxon>
        <taxon>Embryophyta</taxon>
        <taxon>Tracheophyta</taxon>
        <taxon>Spermatophyta</taxon>
        <taxon>Magnoliopsida</taxon>
        <taxon>eudicotyledons</taxon>
        <taxon>Gunneridae</taxon>
        <taxon>Pentapetalae</taxon>
        <taxon>asterids</taxon>
        <taxon>campanulids</taxon>
        <taxon>Asterales</taxon>
        <taxon>Asteraceae</taxon>
        <taxon>Asteroideae</taxon>
        <taxon>Anthemideae</taxon>
        <taxon>Artemisiinae</taxon>
        <taxon>Artemisia</taxon>
    </lineage>
</organism>
<keyword evidence="3" id="KW-1133">Transmembrane helix</keyword>
<evidence type="ECO:0000313" key="6">
    <source>
        <dbReference type="Proteomes" id="UP000245207"/>
    </source>
</evidence>
<evidence type="ECO:0000256" key="3">
    <source>
        <dbReference type="SAM" id="Phobius"/>
    </source>
</evidence>
<feature type="domain" description="Syntaxin 6/10/61 N-terminal" evidence="4">
    <location>
        <begin position="11"/>
        <end position="65"/>
    </location>
</feature>